<dbReference type="InterPro" id="IPR005074">
    <property type="entry name" value="Peptidase_C39"/>
</dbReference>
<dbReference type="PROSITE" id="PS50990">
    <property type="entry name" value="PEPTIDASE_C39"/>
    <property type="match status" value="1"/>
</dbReference>
<dbReference type="RefSeq" id="WP_078933819.1">
    <property type="nucleotide sequence ID" value="NZ_FUWG01000015.1"/>
</dbReference>
<dbReference type="STRING" id="261392.SAMN02745149_01921"/>
<dbReference type="OrthoDB" id="341671at2"/>
<dbReference type="GO" id="GO:0006508">
    <property type="term" value="P:proteolysis"/>
    <property type="evidence" value="ECO:0007669"/>
    <property type="project" value="InterPro"/>
</dbReference>
<sequence>MPSIKKVLQHDETDCGAACISIILQYYGKTVPLRKIRSAAGTDSVGTSGFGIVKGAEKFGLSCKGLMSPNKDKIEGIPFPAIFHIKEHLDHYVVVYKVNRKFVFISDPAVGLRKIKRGDFFN</sequence>
<dbReference type="Gene3D" id="3.90.70.10">
    <property type="entry name" value="Cysteine proteinases"/>
    <property type="match status" value="1"/>
</dbReference>
<reference evidence="2 3" key="1">
    <citation type="submission" date="2017-02" db="EMBL/GenBank/DDBJ databases">
        <authorList>
            <person name="Peterson S.W."/>
        </authorList>
    </citation>
    <scope>NUCLEOTIDE SEQUENCE [LARGE SCALE GENOMIC DNA]</scope>
    <source>
        <strain evidence="2 3">ATCC BAA-908</strain>
    </source>
</reference>
<dbReference type="GO" id="GO:0016020">
    <property type="term" value="C:membrane"/>
    <property type="evidence" value="ECO:0007669"/>
    <property type="project" value="InterPro"/>
</dbReference>
<feature type="domain" description="Peptidase C39" evidence="1">
    <location>
        <begin position="9"/>
        <end position="122"/>
    </location>
</feature>
<accession>A0A1T4MBY9</accession>
<dbReference type="GO" id="GO:0005524">
    <property type="term" value="F:ATP binding"/>
    <property type="evidence" value="ECO:0007669"/>
    <property type="project" value="InterPro"/>
</dbReference>
<evidence type="ECO:0000259" key="1">
    <source>
        <dbReference type="PROSITE" id="PS50990"/>
    </source>
</evidence>
<dbReference type="Pfam" id="PF03412">
    <property type="entry name" value="Peptidase_C39"/>
    <property type="match status" value="1"/>
</dbReference>
<dbReference type="CDD" id="cd02418">
    <property type="entry name" value="Peptidase_C39B"/>
    <property type="match status" value="1"/>
</dbReference>
<gene>
    <name evidence="2" type="ORF">SAMN02745149_01921</name>
</gene>
<dbReference type="Proteomes" id="UP000190423">
    <property type="component" value="Unassembled WGS sequence"/>
</dbReference>
<evidence type="ECO:0000313" key="3">
    <source>
        <dbReference type="Proteomes" id="UP000190423"/>
    </source>
</evidence>
<protein>
    <submittedName>
        <fullName evidence="2">Peptidase C39 family protein</fullName>
    </submittedName>
</protein>
<organism evidence="2 3">
    <name type="scientific">Treponema porcinum</name>
    <dbReference type="NCBI Taxonomy" id="261392"/>
    <lineage>
        <taxon>Bacteria</taxon>
        <taxon>Pseudomonadati</taxon>
        <taxon>Spirochaetota</taxon>
        <taxon>Spirochaetia</taxon>
        <taxon>Spirochaetales</taxon>
        <taxon>Treponemataceae</taxon>
        <taxon>Treponema</taxon>
    </lineage>
</organism>
<dbReference type="AlphaFoldDB" id="A0A1T4MBY9"/>
<dbReference type="GO" id="GO:0008233">
    <property type="term" value="F:peptidase activity"/>
    <property type="evidence" value="ECO:0007669"/>
    <property type="project" value="InterPro"/>
</dbReference>
<dbReference type="GeneID" id="78317199"/>
<name>A0A1T4MBY9_TREPO</name>
<proteinExistence type="predicted"/>
<dbReference type="EMBL" id="FUWG01000015">
    <property type="protein sequence ID" value="SJZ64385.1"/>
    <property type="molecule type" value="Genomic_DNA"/>
</dbReference>
<evidence type="ECO:0000313" key="2">
    <source>
        <dbReference type="EMBL" id="SJZ64385.1"/>
    </source>
</evidence>
<keyword evidence="3" id="KW-1185">Reference proteome</keyword>